<dbReference type="EMBL" id="JNVN01004968">
    <property type="protein sequence ID" value="KHJ30152.1"/>
    <property type="molecule type" value="Genomic_DNA"/>
</dbReference>
<comment type="cofactor">
    <cofactor evidence="2">
        <name>Mg(2+)</name>
        <dbReference type="ChEBI" id="CHEBI:18420"/>
    </cofactor>
</comment>
<keyword evidence="5 8" id="KW-0479">Metal-binding</keyword>
<keyword evidence="12" id="KW-1185">Reference proteome</keyword>
<dbReference type="PANTHER" id="PTHR10954:SF7">
    <property type="entry name" value="RIBONUCLEASE H2 SUBUNIT A"/>
    <property type="match status" value="1"/>
</dbReference>
<dbReference type="Pfam" id="PF01351">
    <property type="entry name" value="RNase_HII"/>
    <property type="match status" value="1"/>
</dbReference>
<dbReference type="InterPro" id="IPR012337">
    <property type="entry name" value="RNaseH-like_sf"/>
</dbReference>
<evidence type="ECO:0000256" key="7">
    <source>
        <dbReference type="ARBA" id="ARBA00022801"/>
    </source>
</evidence>
<evidence type="ECO:0000313" key="11">
    <source>
        <dbReference type="EMBL" id="KHJ30152.1"/>
    </source>
</evidence>
<keyword evidence="6 8" id="KW-0255">Endonuclease</keyword>
<gene>
    <name evidence="11" type="ORF">EV44_g6371</name>
</gene>
<dbReference type="SUPFAM" id="SSF53098">
    <property type="entry name" value="Ribonuclease H-like"/>
    <property type="match status" value="1"/>
</dbReference>
<dbReference type="GO" id="GO:0006298">
    <property type="term" value="P:mismatch repair"/>
    <property type="evidence" value="ECO:0007669"/>
    <property type="project" value="TreeGrafter"/>
</dbReference>
<dbReference type="FunFam" id="1.10.10.460:FF:000001">
    <property type="entry name" value="Ribonuclease"/>
    <property type="match status" value="1"/>
</dbReference>
<dbReference type="InterPro" id="IPR023160">
    <property type="entry name" value="RNase_HII_hlx-loop-hlx_cap_dom"/>
</dbReference>
<dbReference type="InterPro" id="IPR001352">
    <property type="entry name" value="RNase_HII/HIII"/>
</dbReference>
<dbReference type="STRING" id="52586.A0A0B1NUV4"/>
<dbReference type="PROSITE" id="PS51975">
    <property type="entry name" value="RNASE_H_2"/>
    <property type="match status" value="1"/>
</dbReference>
<dbReference type="GO" id="GO:0004523">
    <property type="term" value="F:RNA-DNA hybrid ribonuclease activity"/>
    <property type="evidence" value="ECO:0007669"/>
    <property type="project" value="UniProtKB-UniRule"/>
</dbReference>
<feature type="domain" description="RNase H type-2" evidence="10">
    <location>
        <begin position="78"/>
        <end position="319"/>
    </location>
</feature>
<comment type="caution">
    <text evidence="11">The sequence shown here is derived from an EMBL/GenBank/DDBJ whole genome shotgun (WGS) entry which is preliminary data.</text>
</comment>
<dbReference type="OMA" id="REECRFF"/>
<reference evidence="11 12" key="1">
    <citation type="journal article" date="2014" name="BMC Genomics">
        <title>Adaptive genomic structural variation in the grape powdery mildew pathogen, Erysiphe necator.</title>
        <authorList>
            <person name="Jones L."/>
            <person name="Riaz S."/>
            <person name="Morales-Cruz A."/>
            <person name="Amrine K.C."/>
            <person name="McGuire B."/>
            <person name="Gubler W.D."/>
            <person name="Walker M.A."/>
            <person name="Cantu D."/>
        </authorList>
    </citation>
    <scope>NUCLEOTIDE SEQUENCE [LARGE SCALE GENOMIC DNA]</scope>
    <source>
        <strain evidence="12">c</strain>
    </source>
</reference>
<evidence type="ECO:0000256" key="6">
    <source>
        <dbReference type="ARBA" id="ARBA00022759"/>
    </source>
</evidence>
<dbReference type="InterPro" id="IPR024567">
    <property type="entry name" value="RNase_HII/HIII_dom"/>
</dbReference>
<dbReference type="PANTHER" id="PTHR10954">
    <property type="entry name" value="RIBONUCLEASE H2 SUBUNIT A"/>
    <property type="match status" value="1"/>
</dbReference>
<dbReference type="AlphaFoldDB" id="A0A0B1NUV4"/>
<dbReference type="NCBIfam" id="TIGR00729">
    <property type="entry name" value="ribonuclease HII"/>
    <property type="match status" value="1"/>
</dbReference>
<protein>
    <recommendedName>
        <fullName evidence="9">Ribonuclease</fullName>
        <ecNumber evidence="9">3.1.26.4</ecNumber>
    </recommendedName>
</protein>
<dbReference type="GO" id="GO:0043137">
    <property type="term" value="P:DNA replication, removal of RNA primer"/>
    <property type="evidence" value="ECO:0007669"/>
    <property type="project" value="TreeGrafter"/>
</dbReference>
<evidence type="ECO:0000256" key="5">
    <source>
        <dbReference type="ARBA" id="ARBA00022723"/>
    </source>
</evidence>
<dbReference type="InterPro" id="IPR004649">
    <property type="entry name" value="RNase_H2_suA"/>
</dbReference>
<dbReference type="Proteomes" id="UP000030854">
    <property type="component" value="Unassembled WGS sequence"/>
</dbReference>
<sequence length="363" mass="40657">MSKEAETKVAASSFSNEIPISKFLINHSIKLESLLNGESYSYFSDVPTSTSKTINETIINSSFSYSSCDLDGDLSSPAYVLGVDEAGRGPVLGPMVYGAFYLPVSLSDFLLRKTHQFDDSKNLTHTVRSDLMRKVCTEGTDLYEHCGWAVEVMSARDISSNMMKPGVSYNLNAQAMDATIGLINQIHNKGVNLKEIYIDTIGKPETYQKKLEAIFPNIKITVSKKADSLFPCVSAASVCAKVTRDAALELLYENYLKEKELGEDFVQSEIAEDSWGSGYPSDVKCSTWLRKNMHPLFGWGSECRFSWATAKDMLDQRDQAVKVDWPVDEDEARHLTQYFSSKNDKDTDELYNWFGRPVNSSFI</sequence>
<evidence type="ECO:0000256" key="8">
    <source>
        <dbReference type="PROSITE-ProRule" id="PRU01319"/>
    </source>
</evidence>
<dbReference type="Gene3D" id="3.30.420.10">
    <property type="entry name" value="Ribonuclease H-like superfamily/Ribonuclease H"/>
    <property type="match status" value="1"/>
</dbReference>
<dbReference type="GO" id="GO:0032299">
    <property type="term" value="C:ribonuclease H2 complex"/>
    <property type="evidence" value="ECO:0007669"/>
    <property type="project" value="TreeGrafter"/>
</dbReference>
<dbReference type="FunFam" id="3.30.420.10:FF:000016">
    <property type="entry name" value="Ribonuclease"/>
    <property type="match status" value="1"/>
</dbReference>
<comment type="function">
    <text evidence="9">Endonuclease that specifically degrades the RNA of RNA-DNA hybrids.</text>
</comment>
<comment type="cofactor">
    <cofactor evidence="8">
        <name>Mn(2+)</name>
        <dbReference type="ChEBI" id="CHEBI:29035"/>
    </cofactor>
    <cofactor evidence="8">
        <name>Mg(2+)</name>
        <dbReference type="ChEBI" id="CHEBI:18420"/>
    </cofactor>
    <text evidence="8">Manganese or magnesium. Binds 1 divalent metal ion per monomer in the absence of substrate. May bind a second metal ion after substrate binding.</text>
</comment>
<organism evidence="11 12">
    <name type="scientific">Uncinula necator</name>
    <name type="common">Grape powdery mildew</name>
    <dbReference type="NCBI Taxonomy" id="52586"/>
    <lineage>
        <taxon>Eukaryota</taxon>
        <taxon>Fungi</taxon>
        <taxon>Dikarya</taxon>
        <taxon>Ascomycota</taxon>
        <taxon>Pezizomycotina</taxon>
        <taxon>Leotiomycetes</taxon>
        <taxon>Erysiphales</taxon>
        <taxon>Erysiphaceae</taxon>
        <taxon>Erysiphe</taxon>
    </lineage>
</organism>
<evidence type="ECO:0000259" key="10">
    <source>
        <dbReference type="PROSITE" id="PS51975"/>
    </source>
</evidence>
<dbReference type="GO" id="GO:0003723">
    <property type="term" value="F:RNA binding"/>
    <property type="evidence" value="ECO:0007669"/>
    <property type="project" value="UniProtKB-UniRule"/>
</dbReference>
<evidence type="ECO:0000256" key="4">
    <source>
        <dbReference type="ARBA" id="ARBA00022722"/>
    </source>
</evidence>
<feature type="binding site" evidence="8">
    <location>
        <position position="84"/>
    </location>
    <ligand>
        <name>a divalent metal cation</name>
        <dbReference type="ChEBI" id="CHEBI:60240"/>
    </ligand>
</feature>
<dbReference type="Gene3D" id="1.10.10.460">
    <property type="entry name" value="Ribonuclease hii. Domain 2"/>
    <property type="match status" value="1"/>
</dbReference>
<dbReference type="EC" id="3.1.26.4" evidence="9"/>
<evidence type="ECO:0000256" key="2">
    <source>
        <dbReference type="ARBA" id="ARBA00001946"/>
    </source>
</evidence>
<comment type="catalytic activity">
    <reaction evidence="1 8 9">
        <text>Endonucleolytic cleavage to 5'-phosphomonoester.</text>
        <dbReference type="EC" id="3.1.26.4"/>
    </reaction>
</comment>
<keyword evidence="4 8" id="KW-0540">Nuclease</keyword>
<feature type="binding site" evidence="8">
    <location>
        <position position="85"/>
    </location>
    <ligand>
        <name>a divalent metal cation</name>
        <dbReference type="ChEBI" id="CHEBI:60240"/>
    </ligand>
</feature>
<name>A0A0B1NUV4_UNCNE</name>
<dbReference type="GO" id="GO:0046872">
    <property type="term" value="F:metal ion binding"/>
    <property type="evidence" value="ECO:0007669"/>
    <property type="project" value="UniProtKB-KW"/>
</dbReference>
<dbReference type="CDD" id="cd07181">
    <property type="entry name" value="RNase_HII_eukaryota_like"/>
    <property type="match status" value="1"/>
</dbReference>
<proteinExistence type="inferred from homology"/>
<dbReference type="InterPro" id="IPR036397">
    <property type="entry name" value="RNaseH_sf"/>
</dbReference>
<evidence type="ECO:0000256" key="9">
    <source>
        <dbReference type="RuleBase" id="RU003515"/>
    </source>
</evidence>
<accession>A0A0B1NUV4</accession>
<comment type="similarity">
    <text evidence="3">Belongs to the RNase HII family. Eukaryotic subfamily.</text>
</comment>
<evidence type="ECO:0000256" key="3">
    <source>
        <dbReference type="ARBA" id="ARBA00007058"/>
    </source>
</evidence>
<keyword evidence="7 8" id="KW-0378">Hydrolase</keyword>
<dbReference type="HOGENOM" id="CLU_036532_0_0_1"/>
<evidence type="ECO:0000256" key="1">
    <source>
        <dbReference type="ARBA" id="ARBA00000077"/>
    </source>
</evidence>
<evidence type="ECO:0000313" key="12">
    <source>
        <dbReference type="Proteomes" id="UP000030854"/>
    </source>
</evidence>
<feature type="binding site" evidence="8">
    <location>
        <position position="199"/>
    </location>
    <ligand>
        <name>a divalent metal cation</name>
        <dbReference type="ChEBI" id="CHEBI:60240"/>
    </ligand>
</feature>